<name>A0A0A8Y7E5_ARUDO</name>
<evidence type="ECO:0000256" key="1">
    <source>
        <dbReference type="SAM" id="MobiDB-lite"/>
    </source>
</evidence>
<feature type="compositionally biased region" description="Polar residues" evidence="1">
    <location>
        <begin position="33"/>
        <end position="44"/>
    </location>
</feature>
<accession>A0A0A8Y7E5</accession>
<organism evidence="2">
    <name type="scientific">Arundo donax</name>
    <name type="common">Giant reed</name>
    <name type="synonym">Donax arundinaceus</name>
    <dbReference type="NCBI Taxonomy" id="35708"/>
    <lineage>
        <taxon>Eukaryota</taxon>
        <taxon>Viridiplantae</taxon>
        <taxon>Streptophyta</taxon>
        <taxon>Embryophyta</taxon>
        <taxon>Tracheophyta</taxon>
        <taxon>Spermatophyta</taxon>
        <taxon>Magnoliopsida</taxon>
        <taxon>Liliopsida</taxon>
        <taxon>Poales</taxon>
        <taxon>Poaceae</taxon>
        <taxon>PACMAD clade</taxon>
        <taxon>Arundinoideae</taxon>
        <taxon>Arundineae</taxon>
        <taxon>Arundo</taxon>
    </lineage>
</organism>
<dbReference type="AlphaFoldDB" id="A0A0A8Y7E5"/>
<sequence>MQMQGQLWYSTRVNFDTAFKPLGSGLADVDPTKSPTNRSPSASP</sequence>
<evidence type="ECO:0000313" key="2">
    <source>
        <dbReference type="EMBL" id="JAD22044.1"/>
    </source>
</evidence>
<proteinExistence type="predicted"/>
<feature type="region of interest" description="Disordered" evidence="1">
    <location>
        <begin position="20"/>
        <end position="44"/>
    </location>
</feature>
<protein>
    <submittedName>
        <fullName evidence="2">Uncharacterized protein</fullName>
    </submittedName>
</protein>
<reference evidence="2" key="1">
    <citation type="submission" date="2014-09" db="EMBL/GenBank/DDBJ databases">
        <authorList>
            <person name="Magalhaes I.L.F."/>
            <person name="Oliveira U."/>
            <person name="Santos F.R."/>
            <person name="Vidigal T.H.D.A."/>
            <person name="Brescovit A.D."/>
            <person name="Santos A.J."/>
        </authorList>
    </citation>
    <scope>NUCLEOTIDE SEQUENCE</scope>
    <source>
        <tissue evidence="2">Shoot tissue taken approximately 20 cm above the soil surface</tissue>
    </source>
</reference>
<dbReference type="EMBL" id="GBRH01275851">
    <property type="protein sequence ID" value="JAD22044.1"/>
    <property type="molecule type" value="Transcribed_RNA"/>
</dbReference>
<reference evidence="2" key="2">
    <citation type="journal article" date="2015" name="Data Brief">
        <title>Shoot transcriptome of the giant reed, Arundo donax.</title>
        <authorList>
            <person name="Barrero R.A."/>
            <person name="Guerrero F.D."/>
            <person name="Moolhuijzen P."/>
            <person name="Goolsby J.A."/>
            <person name="Tidwell J."/>
            <person name="Bellgard S.E."/>
            <person name="Bellgard M.I."/>
        </authorList>
    </citation>
    <scope>NUCLEOTIDE SEQUENCE</scope>
    <source>
        <tissue evidence="2">Shoot tissue taken approximately 20 cm above the soil surface</tissue>
    </source>
</reference>